<feature type="region of interest" description="Disordered" evidence="1">
    <location>
        <begin position="43"/>
        <end position="62"/>
    </location>
</feature>
<organism evidence="2 3">
    <name type="scientific">Deinococcus soli</name>
    <name type="common">ex Cha et al. 2016</name>
    <dbReference type="NCBI Taxonomy" id="1309411"/>
    <lineage>
        <taxon>Bacteria</taxon>
        <taxon>Thermotogati</taxon>
        <taxon>Deinococcota</taxon>
        <taxon>Deinococci</taxon>
        <taxon>Deinococcales</taxon>
        <taxon>Deinococcaceae</taxon>
        <taxon>Deinococcus</taxon>
    </lineage>
</organism>
<dbReference type="PATRIC" id="fig|1309411.5.peg.3132"/>
<feature type="compositionally biased region" description="Basic residues" evidence="1">
    <location>
        <begin position="9"/>
        <end position="19"/>
    </location>
</feature>
<reference evidence="2 3" key="1">
    <citation type="submission" date="2015-01" db="EMBL/GenBank/DDBJ databases">
        <title>Deinococcus soli/N5/whole genome sequencing.</title>
        <authorList>
            <person name="Kim M.K."/>
            <person name="Srinivasan S."/>
            <person name="Lee J.-J."/>
        </authorList>
    </citation>
    <scope>NUCLEOTIDE SEQUENCE [LARGE SCALE GENOMIC DNA]</scope>
    <source>
        <strain evidence="2 3">N5</strain>
    </source>
</reference>
<name>A0A0F7JP31_9DEIO</name>
<evidence type="ECO:0000256" key="1">
    <source>
        <dbReference type="SAM" id="MobiDB-lite"/>
    </source>
</evidence>
<dbReference type="EMBL" id="CP011389">
    <property type="protein sequence ID" value="AKH18166.1"/>
    <property type="molecule type" value="Genomic_DNA"/>
</dbReference>
<keyword evidence="3" id="KW-1185">Reference proteome</keyword>
<evidence type="ECO:0000313" key="2">
    <source>
        <dbReference type="EMBL" id="AKH18166.1"/>
    </source>
</evidence>
<feature type="region of interest" description="Disordered" evidence="1">
    <location>
        <begin position="1"/>
        <end position="34"/>
    </location>
</feature>
<sequence length="84" mass="9674">MSVPSVRAQRPRNTPHVRLPRKETPRVPPPQPPTAYIIRIEPPTPATRPTVHLEPQGRPQDTRTFHDVDELLRHLWLLLEGGVR</sequence>
<protein>
    <submittedName>
        <fullName evidence="2">Uncharacterized protein</fullName>
    </submittedName>
</protein>
<dbReference type="Proteomes" id="UP000034024">
    <property type="component" value="Chromosome"/>
</dbReference>
<gene>
    <name evidence="2" type="ORF">SY84_15350</name>
</gene>
<evidence type="ECO:0000313" key="3">
    <source>
        <dbReference type="Proteomes" id="UP000034024"/>
    </source>
</evidence>
<dbReference type="KEGG" id="dch:SY84_15350"/>
<dbReference type="AlphaFoldDB" id="A0A0F7JP31"/>
<accession>A0A0F7JP31</accession>
<proteinExistence type="predicted"/>